<name>A0AAV7NCD4_PLEWA</name>
<organism evidence="1 2">
    <name type="scientific">Pleurodeles waltl</name>
    <name type="common">Iberian ribbed newt</name>
    <dbReference type="NCBI Taxonomy" id="8319"/>
    <lineage>
        <taxon>Eukaryota</taxon>
        <taxon>Metazoa</taxon>
        <taxon>Chordata</taxon>
        <taxon>Craniata</taxon>
        <taxon>Vertebrata</taxon>
        <taxon>Euteleostomi</taxon>
        <taxon>Amphibia</taxon>
        <taxon>Batrachia</taxon>
        <taxon>Caudata</taxon>
        <taxon>Salamandroidea</taxon>
        <taxon>Salamandridae</taxon>
        <taxon>Pleurodelinae</taxon>
        <taxon>Pleurodeles</taxon>
    </lineage>
</organism>
<reference evidence="1" key="1">
    <citation type="journal article" date="2022" name="bioRxiv">
        <title>Sequencing and chromosome-scale assembly of the giantPleurodeles waltlgenome.</title>
        <authorList>
            <person name="Brown T."/>
            <person name="Elewa A."/>
            <person name="Iarovenko S."/>
            <person name="Subramanian E."/>
            <person name="Araus A.J."/>
            <person name="Petzold A."/>
            <person name="Susuki M."/>
            <person name="Suzuki K.-i.T."/>
            <person name="Hayashi T."/>
            <person name="Toyoda A."/>
            <person name="Oliveira C."/>
            <person name="Osipova E."/>
            <person name="Leigh N.D."/>
            <person name="Simon A."/>
            <person name="Yun M.H."/>
        </authorList>
    </citation>
    <scope>NUCLEOTIDE SEQUENCE</scope>
    <source>
        <strain evidence="1">20211129_DDA</strain>
        <tissue evidence="1">Liver</tissue>
    </source>
</reference>
<dbReference type="EMBL" id="JANPWB010000012">
    <property type="protein sequence ID" value="KAJ1112232.1"/>
    <property type="molecule type" value="Genomic_DNA"/>
</dbReference>
<dbReference type="AlphaFoldDB" id="A0AAV7NCD4"/>
<evidence type="ECO:0000313" key="2">
    <source>
        <dbReference type="Proteomes" id="UP001066276"/>
    </source>
</evidence>
<proteinExistence type="predicted"/>
<comment type="caution">
    <text evidence="1">The sequence shown here is derived from an EMBL/GenBank/DDBJ whole genome shotgun (WGS) entry which is preliminary data.</text>
</comment>
<sequence length="203" mass="21244">MLKGGSFRRDGLRLTRTCYPAQRGVVCVRSKTMETVHKPVRETEAACRHPHYSGAMALSGTGRLGEAACRPSRRLRAGLVRHEVSAGLGWGSGPGRYRSGLVSEAGGGPLPFTPLFAPDIGSRNLDGGALWLSALALTGAQLRMTSGACLAAGLEPRSSVVQEDCRFGLLRLAYTAAIGLMVLDAGLTLGPDTPSPSPGLDVM</sequence>
<keyword evidence="2" id="KW-1185">Reference proteome</keyword>
<accession>A0AAV7NCD4</accession>
<evidence type="ECO:0000313" key="1">
    <source>
        <dbReference type="EMBL" id="KAJ1112232.1"/>
    </source>
</evidence>
<protein>
    <submittedName>
        <fullName evidence="1">Uncharacterized protein</fullName>
    </submittedName>
</protein>
<gene>
    <name evidence="1" type="ORF">NDU88_000500</name>
</gene>
<dbReference type="Proteomes" id="UP001066276">
    <property type="component" value="Chromosome 8"/>
</dbReference>